<gene>
    <name evidence="2" type="ORF">VTK73DRAFT_2787</name>
</gene>
<feature type="region of interest" description="Disordered" evidence="1">
    <location>
        <begin position="1"/>
        <end position="110"/>
    </location>
</feature>
<evidence type="ECO:0000256" key="1">
    <source>
        <dbReference type="SAM" id="MobiDB-lite"/>
    </source>
</evidence>
<dbReference type="EMBL" id="JAZHXJ010001800">
    <property type="protein sequence ID" value="KAL1843708.1"/>
    <property type="molecule type" value="Genomic_DNA"/>
</dbReference>
<sequence length="110" mass="11960">MSNKYNPEDAPSGEFHDDSYAKMGGSEGPVPVQSDNAKVEDPIDSRTADSDAQLARDEDEAIDQSNILRGGRTRHAKPRQQYREPGDEEGMPPPDDGTSATDSTANVLRK</sequence>
<name>A0ABR3VR76_9PEZI</name>
<dbReference type="Proteomes" id="UP001586593">
    <property type="component" value="Unassembled WGS sequence"/>
</dbReference>
<protein>
    <recommendedName>
        <fullName evidence="4">Histone chaperone domain-containing protein</fullName>
    </recommendedName>
</protein>
<reference evidence="2 3" key="1">
    <citation type="journal article" date="2024" name="Commun. Biol.">
        <title>Comparative genomic analysis of thermophilic fungi reveals convergent evolutionary adaptations and gene losses.</title>
        <authorList>
            <person name="Steindorff A.S."/>
            <person name="Aguilar-Pontes M.V."/>
            <person name="Robinson A.J."/>
            <person name="Andreopoulos B."/>
            <person name="LaButti K."/>
            <person name="Kuo A."/>
            <person name="Mondo S."/>
            <person name="Riley R."/>
            <person name="Otillar R."/>
            <person name="Haridas S."/>
            <person name="Lipzen A."/>
            <person name="Grimwood J."/>
            <person name="Schmutz J."/>
            <person name="Clum A."/>
            <person name="Reid I.D."/>
            <person name="Moisan M.C."/>
            <person name="Butler G."/>
            <person name="Nguyen T.T.M."/>
            <person name="Dewar K."/>
            <person name="Conant G."/>
            <person name="Drula E."/>
            <person name="Henrissat B."/>
            <person name="Hansel C."/>
            <person name="Singer S."/>
            <person name="Hutchinson M.I."/>
            <person name="de Vries R.P."/>
            <person name="Natvig D.O."/>
            <person name="Powell A.J."/>
            <person name="Tsang A."/>
            <person name="Grigoriev I.V."/>
        </authorList>
    </citation>
    <scope>NUCLEOTIDE SEQUENCE [LARGE SCALE GENOMIC DNA]</scope>
    <source>
        <strain evidence="2 3">ATCC 24622</strain>
    </source>
</reference>
<evidence type="ECO:0008006" key="4">
    <source>
        <dbReference type="Google" id="ProtNLM"/>
    </source>
</evidence>
<feature type="compositionally biased region" description="Basic and acidic residues" evidence="1">
    <location>
        <begin position="37"/>
        <end position="49"/>
    </location>
</feature>
<accession>A0ABR3VR76</accession>
<feature type="compositionally biased region" description="Polar residues" evidence="1">
    <location>
        <begin position="98"/>
        <end position="110"/>
    </location>
</feature>
<evidence type="ECO:0000313" key="3">
    <source>
        <dbReference type="Proteomes" id="UP001586593"/>
    </source>
</evidence>
<comment type="caution">
    <text evidence="2">The sequence shown here is derived from an EMBL/GenBank/DDBJ whole genome shotgun (WGS) entry which is preliminary data.</text>
</comment>
<feature type="compositionally biased region" description="Basic residues" evidence="1">
    <location>
        <begin position="71"/>
        <end position="80"/>
    </location>
</feature>
<organism evidence="2 3">
    <name type="scientific">Phialemonium thermophilum</name>
    <dbReference type="NCBI Taxonomy" id="223376"/>
    <lineage>
        <taxon>Eukaryota</taxon>
        <taxon>Fungi</taxon>
        <taxon>Dikarya</taxon>
        <taxon>Ascomycota</taxon>
        <taxon>Pezizomycotina</taxon>
        <taxon>Sordariomycetes</taxon>
        <taxon>Sordariomycetidae</taxon>
        <taxon>Cephalothecales</taxon>
        <taxon>Cephalothecaceae</taxon>
        <taxon>Phialemonium</taxon>
    </lineage>
</organism>
<proteinExistence type="predicted"/>
<evidence type="ECO:0000313" key="2">
    <source>
        <dbReference type="EMBL" id="KAL1843708.1"/>
    </source>
</evidence>
<keyword evidence="3" id="KW-1185">Reference proteome</keyword>